<organism evidence="5 6">
    <name type="scientific">Spirochaeta africana (strain ATCC 700263 / DSM 8902 / Z-7692)</name>
    <dbReference type="NCBI Taxonomy" id="889378"/>
    <lineage>
        <taxon>Bacteria</taxon>
        <taxon>Pseudomonadati</taxon>
        <taxon>Spirochaetota</taxon>
        <taxon>Spirochaetia</taxon>
        <taxon>Spirochaetales</taxon>
        <taxon>Spirochaetaceae</taxon>
        <taxon>Spirochaeta</taxon>
    </lineage>
</organism>
<dbReference type="HOGENOM" id="CLU_097187_0_0_12"/>
<dbReference type="EMBL" id="CP003282">
    <property type="protein sequence ID" value="AFG36911.1"/>
    <property type="molecule type" value="Genomic_DNA"/>
</dbReference>
<keyword evidence="5" id="KW-0282">Flagellum</keyword>
<dbReference type="OrthoDB" id="341721at2"/>
<dbReference type="RefSeq" id="WP_014454908.1">
    <property type="nucleotide sequence ID" value="NC_017098.1"/>
</dbReference>
<dbReference type="eggNOG" id="ENOG503426E">
    <property type="taxonomic scope" value="Bacteria"/>
</dbReference>
<feature type="signal peptide" evidence="4">
    <location>
        <begin position="1"/>
        <end position="24"/>
    </location>
</feature>
<evidence type="ECO:0000256" key="4">
    <source>
        <dbReference type="SAM" id="SignalP"/>
    </source>
</evidence>
<dbReference type="PATRIC" id="fig|889378.3.peg.821"/>
<evidence type="ECO:0000313" key="5">
    <source>
        <dbReference type="EMBL" id="AFG36911.1"/>
    </source>
</evidence>
<dbReference type="STRING" id="889378.Spiaf_0817"/>
<keyword evidence="6" id="KW-1185">Reference proteome</keyword>
<reference evidence="6" key="1">
    <citation type="journal article" date="2013" name="Stand. Genomic Sci.">
        <title>Complete genome sequence of the halophilic bacterium Spirochaeta africana type strain (Z-7692(T)) from the alkaline Lake Magadi in the East African Rift.</title>
        <authorList>
            <person name="Liolos K."/>
            <person name="Abt B."/>
            <person name="Scheuner C."/>
            <person name="Teshima H."/>
            <person name="Held B."/>
            <person name="Lapidus A."/>
            <person name="Nolan M."/>
            <person name="Lucas S."/>
            <person name="Deshpande S."/>
            <person name="Cheng J.F."/>
            <person name="Tapia R."/>
            <person name="Goodwin L.A."/>
            <person name="Pitluck S."/>
            <person name="Pagani I."/>
            <person name="Ivanova N."/>
            <person name="Mavromatis K."/>
            <person name="Mikhailova N."/>
            <person name="Huntemann M."/>
            <person name="Pati A."/>
            <person name="Chen A."/>
            <person name="Palaniappan K."/>
            <person name="Land M."/>
            <person name="Rohde M."/>
            <person name="Tindall B.J."/>
            <person name="Detter J.C."/>
            <person name="Goker M."/>
            <person name="Bristow J."/>
            <person name="Eisen J.A."/>
            <person name="Markowitz V."/>
            <person name="Hugenholtz P."/>
            <person name="Woyke T."/>
            <person name="Klenk H.P."/>
            <person name="Kyrpides N.C."/>
        </authorList>
    </citation>
    <scope>NUCLEOTIDE SEQUENCE</scope>
    <source>
        <strain evidence="6">ATCC 700263 / DSM 8902 / Z-7692</strain>
    </source>
</reference>
<dbReference type="KEGG" id="sfc:Spiaf_0817"/>
<evidence type="ECO:0000256" key="1">
    <source>
        <dbReference type="ARBA" id="ARBA00004631"/>
    </source>
</evidence>
<protein>
    <submittedName>
        <fullName evidence="5">Flagellar filament outer layer protein Flaa</fullName>
    </submittedName>
</protein>
<evidence type="ECO:0000313" key="6">
    <source>
        <dbReference type="Proteomes" id="UP000007383"/>
    </source>
</evidence>
<keyword evidence="4" id="KW-0732">Signal</keyword>
<name>H9UHB8_SPIAZ</name>
<dbReference type="Proteomes" id="UP000007383">
    <property type="component" value="Chromosome"/>
</dbReference>
<dbReference type="GO" id="GO:0071973">
    <property type="term" value="P:bacterial-type flagellum-dependent cell motility"/>
    <property type="evidence" value="ECO:0007669"/>
    <property type="project" value="InterPro"/>
</dbReference>
<gene>
    <name evidence="5" type="ordered locus">Spiaf_0817</name>
</gene>
<keyword evidence="3" id="KW-0975">Bacterial flagellum</keyword>
<accession>H9UHB8</accession>
<dbReference type="GO" id="GO:0030288">
    <property type="term" value="C:outer membrane-bounded periplasmic space"/>
    <property type="evidence" value="ECO:0007669"/>
    <property type="project" value="InterPro"/>
</dbReference>
<comment type="subcellular location">
    <subcellularLocation>
        <location evidence="1">Periplasmic flagellum</location>
    </subcellularLocation>
</comment>
<dbReference type="Pfam" id="PF04620">
    <property type="entry name" value="FlaA"/>
    <property type="match status" value="1"/>
</dbReference>
<keyword evidence="2" id="KW-0574">Periplasm</keyword>
<dbReference type="GO" id="GO:0055040">
    <property type="term" value="C:periplasmic flagellum"/>
    <property type="evidence" value="ECO:0007669"/>
    <property type="project" value="UniProtKB-SubCell"/>
</dbReference>
<keyword evidence="5" id="KW-0966">Cell projection</keyword>
<dbReference type="InterPro" id="IPR006714">
    <property type="entry name" value="FlaA"/>
</dbReference>
<proteinExistence type="predicted"/>
<sequence length="242" mass="27826">MKRSVLLSCCLVVMGLLLVAPVSARRIATVTIEDFNDPAESQWVVQGSKFISEGYPQFGHVNSWPDGLYRREPEGQTLRSLGARAQFDRLGYNYLEFIPVQEGDDGDLVARGIPIPGRAESLDFWVWGSNYDYYMEIQLRDHRGIVHTLPAGNINYIGWKNLQVRIPTHIPQDVRYLPRLRGLELVKILMWTRPTERVDGFQIFIDHITVLTDLHEDPFDGEDLAEQERLQQLWDGAEGRNF</sequence>
<dbReference type="AlphaFoldDB" id="H9UHB8"/>
<keyword evidence="5" id="KW-0969">Cilium</keyword>
<evidence type="ECO:0000256" key="3">
    <source>
        <dbReference type="ARBA" id="ARBA00023143"/>
    </source>
</evidence>
<feature type="chain" id="PRO_5003623017" evidence="4">
    <location>
        <begin position="25"/>
        <end position="242"/>
    </location>
</feature>
<evidence type="ECO:0000256" key="2">
    <source>
        <dbReference type="ARBA" id="ARBA00022764"/>
    </source>
</evidence>